<dbReference type="InterPro" id="IPR003718">
    <property type="entry name" value="OsmC/Ohr_fam"/>
</dbReference>
<sequence length="406" mass="44582">MQSHQLTFMNTTGERLSARLDMPPDDQPLTYALFAHCFTCSKDLKAVGNISRALTQEGIAVLRFDFTGLGESEGEFAETNFSSNITDLVAAARFLEEQYQAPQLLIGHSLGGTAVMQAAAHLPSARAIVTIGAPSEPTHVNRLLGSDRETINAQGVAKVTLAGRQFTIKKQFLDDLSQIQMQNSIRQLRKALLILHAPLDNVVGIDNARQIFDAALHPKSFVSLDGADHLLSNQADSLYAGSLIAAWAKKYIEPQRLEPPSVEASDEWVVVETGQTPYRTDIVASGHHLIADEPLTVGGTDTGPNPYDYLVAALGSCTSITLRMYADRQGWPLEAIRVRLKHQKIHAQDCETCETESGKVDWIDREIELVGALTTEQRARLRGIADRCPVHRTLHSEIVVNTELKD</sequence>
<dbReference type="Pfam" id="PF12146">
    <property type="entry name" value="Hydrolase_4"/>
    <property type="match status" value="1"/>
</dbReference>
<dbReference type="PATRIC" id="fig|1429438.4.peg.5645"/>
<reference evidence="2 3" key="1">
    <citation type="journal article" date="2014" name="Nature">
        <title>An environmental bacterial taxon with a large and distinct metabolic repertoire.</title>
        <authorList>
            <person name="Wilson M.C."/>
            <person name="Mori T."/>
            <person name="Ruckert C."/>
            <person name="Uria A.R."/>
            <person name="Helf M.J."/>
            <person name="Takada K."/>
            <person name="Gernert C."/>
            <person name="Steffens U.A."/>
            <person name="Heycke N."/>
            <person name="Schmitt S."/>
            <person name="Rinke C."/>
            <person name="Helfrich E.J."/>
            <person name="Brachmann A.O."/>
            <person name="Gurgui C."/>
            <person name="Wakimoto T."/>
            <person name="Kracht M."/>
            <person name="Crusemann M."/>
            <person name="Hentschel U."/>
            <person name="Abe I."/>
            <person name="Matsunaga S."/>
            <person name="Kalinowski J."/>
            <person name="Takeyama H."/>
            <person name="Piel J."/>
        </authorList>
    </citation>
    <scope>NUCLEOTIDE SEQUENCE [LARGE SCALE GENOMIC DNA]</scope>
    <source>
        <strain evidence="3">TSY1</strain>
    </source>
</reference>
<dbReference type="PANTHER" id="PTHR39624">
    <property type="entry name" value="PROTEIN INVOLVED IN RIMO-MEDIATED BETA-METHYLTHIOLATION OF RIBOSOMAL PROTEIN S12 YCAO"/>
    <property type="match status" value="1"/>
</dbReference>
<dbReference type="SUPFAM" id="SSF53474">
    <property type="entry name" value="alpha/beta-Hydrolases"/>
    <property type="match status" value="1"/>
</dbReference>
<feature type="domain" description="Serine aminopeptidase S33" evidence="1">
    <location>
        <begin position="48"/>
        <end position="133"/>
    </location>
</feature>
<dbReference type="SUPFAM" id="SSF82784">
    <property type="entry name" value="OsmC-like"/>
    <property type="match status" value="1"/>
</dbReference>
<dbReference type="EMBL" id="AZHW01000889">
    <property type="protein sequence ID" value="ETW95664.1"/>
    <property type="molecule type" value="Genomic_DNA"/>
</dbReference>
<keyword evidence="3" id="KW-1185">Reference proteome</keyword>
<evidence type="ECO:0000313" key="3">
    <source>
        <dbReference type="Proteomes" id="UP000019141"/>
    </source>
</evidence>
<dbReference type="Proteomes" id="UP000019141">
    <property type="component" value="Unassembled WGS sequence"/>
</dbReference>
<dbReference type="InterPro" id="IPR036102">
    <property type="entry name" value="OsmC/Ohrsf"/>
</dbReference>
<dbReference type="Gene3D" id="3.30.300.20">
    <property type="match status" value="1"/>
</dbReference>
<dbReference type="InterPro" id="IPR015946">
    <property type="entry name" value="KH_dom-like_a/b"/>
</dbReference>
<dbReference type="ESTHER" id="9bact-w4lck2">
    <property type="family name" value="Est-OsmC"/>
</dbReference>
<gene>
    <name evidence="2" type="ORF">ETSY1_29650</name>
</gene>
<proteinExistence type="predicted"/>
<accession>W4LCK2</accession>
<comment type="caution">
    <text evidence="2">The sequence shown here is derived from an EMBL/GenBank/DDBJ whole genome shotgun (WGS) entry which is preliminary data.</text>
</comment>
<dbReference type="Gene3D" id="3.40.50.1820">
    <property type="entry name" value="alpha/beta hydrolase"/>
    <property type="match status" value="1"/>
</dbReference>
<dbReference type="InterPro" id="IPR022742">
    <property type="entry name" value="Hydrolase_4"/>
</dbReference>
<evidence type="ECO:0000259" key="1">
    <source>
        <dbReference type="Pfam" id="PF12146"/>
    </source>
</evidence>
<dbReference type="InterPro" id="IPR029058">
    <property type="entry name" value="AB_hydrolase_fold"/>
</dbReference>
<evidence type="ECO:0000313" key="2">
    <source>
        <dbReference type="EMBL" id="ETW95664.1"/>
    </source>
</evidence>
<name>W4LCK2_ENTF1</name>
<dbReference type="PANTHER" id="PTHR39624:SF2">
    <property type="entry name" value="OSMC-LIKE PROTEIN"/>
    <property type="match status" value="1"/>
</dbReference>
<organism evidence="2 3">
    <name type="scientific">Entotheonella factor</name>
    <dbReference type="NCBI Taxonomy" id="1429438"/>
    <lineage>
        <taxon>Bacteria</taxon>
        <taxon>Pseudomonadati</taxon>
        <taxon>Nitrospinota/Tectimicrobiota group</taxon>
        <taxon>Candidatus Tectimicrobiota</taxon>
        <taxon>Candidatus Entotheonellia</taxon>
        <taxon>Candidatus Entotheonellales</taxon>
        <taxon>Candidatus Entotheonellaceae</taxon>
        <taxon>Candidatus Entotheonella</taxon>
    </lineage>
</organism>
<dbReference type="Pfam" id="PF02566">
    <property type="entry name" value="OsmC"/>
    <property type="match status" value="1"/>
</dbReference>
<dbReference type="HOGENOM" id="CLU_681299_0_0_7"/>
<protein>
    <submittedName>
        <fullName evidence="2">Osmotically inducible protein C</fullName>
    </submittedName>
</protein>
<dbReference type="AlphaFoldDB" id="W4LCK2"/>